<proteinExistence type="predicted"/>
<evidence type="ECO:0000259" key="1">
    <source>
        <dbReference type="PROSITE" id="PS50146"/>
    </source>
</evidence>
<keyword evidence="3" id="KW-1185">Reference proteome</keyword>
<gene>
    <name evidence="2" type="ORF">Pmar_PMAR023358</name>
</gene>
<dbReference type="Gene3D" id="2.60.200.40">
    <property type="match status" value="1"/>
</dbReference>
<dbReference type="PANTHER" id="PTHR12358">
    <property type="entry name" value="SPHINGOSINE KINASE"/>
    <property type="match status" value="1"/>
</dbReference>
<dbReference type="RefSeq" id="XP_002783238.1">
    <property type="nucleotide sequence ID" value="XM_002783192.1"/>
</dbReference>
<protein>
    <recommendedName>
        <fullName evidence="1">DAGKc domain-containing protein</fullName>
    </recommendedName>
</protein>
<dbReference type="PANTHER" id="PTHR12358:SF31">
    <property type="entry name" value="ACYLGLYCEROL KINASE, MITOCHONDRIAL"/>
    <property type="match status" value="1"/>
</dbReference>
<dbReference type="InterPro" id="IPR001206">
    <property type="entry name" value="Diacylglycerol_kinase_cat_dom"/>
</dbReference>
<dbReference type="InterPro" id="IPR050187">
    <property type="entry name" value="Lipid_Phosphate_FormReg"/>
</dbReference>
<dbReference type="InParanoid" id="C5KKC2"/>
<accession>C5KKC2</accession>
<dbReference type="Proteomes" id="UP000007800">
    <property type="component" value="Unassembled WGS sequence"/>
</dbReference>
<sequence length="844" mass="94706">MDLIHDFFDDALFFYRSNPSVKGGQPKNRFKVTVHSDKLSIVPEGSNTPIDVVVFEDVVAVNHGDLTMQITLLEAKPKGCFSKAGRRRRDVYLKRQQSSNTLDLTATALLHYALGDLDEMVNSAECPTRTRVLLLINPASGKGKAENLYYKYAAPLFKLAGDRFAVETVKTVSTQHVRHLGMDNADKYDAFITCGGDGVMHELLQVDVESEAFRLIGDARFTLYGLWRVLWLRHYVGKVSYVLSSDVKEPLNGLPPEDSPLWTTEEGDFAGVWLNNLSHSAPNLMIAPHQELNDGQWALRCPRREDFGLVKFARSSMTISQGKETVLAPSWGEKCVVAWKIEPVDEGVLNRGVGFCTDGEVIPKGRSTVNSTKAHFVVPDSQRIRGRHAESIGVCDKSLWKKFENRQAGACRVGDYFVLNTLGVGTFGKVKLAEQVVTKEKQQQSPKSNIGDLKAGTKVWVFYQMQKSPRDPAWFAVDTHVQGYNRPQIGWTDRWQPAIVINDFKEAEFNPARHETYVKVRYEHRIWFDREQDVLNTTDTRNIEQAYYPSDVRLTEPSTPSLSVFVVRWGNPNFGNVNEYDWQSWGEAGSNVSDTYICHMMQKGIRKVAKNDYEVLSAFVTSAEDLRKISPLAIRQMLTGRHKAAMYFLWPTAFEDNITDAGGYIDKDAFFELMVGVEAMGVPTMFPHPSHLLDTIVSKAFYAHLCTIPDLHMPPTTRVSRGHVVASPDSAARLTWERLSALCDMTSGGVQKNKPLPRGAIAKLGYSWEAADVSPANRFDFLVGYDRDDGTAGPSVYLGEVGELGFSMVDFPEGPRKVFKEIGIRCLKTTQECDMIRITNDEYG</sequence>
<dbReference type="AlphaFoldDB" id="C5KKC2"/>
<organism evidence="3">
    <name type="scientific">Perkinsus marinus (strain ATCC 50983 / TXsc)</name>
    <dbReference type="NCBI Taxonomy" id="423536"/>
    <lineage>
        <taxon>Eukaryota</taxon>
        <taxon>Sar</taxon>
        <taxon>Alveolata</taxon>
        <taxon>Perkinsozoa</taxon>
        <taxon>Perkinsea</taxon>
        <taxon>Perkinsida</taxon>
        <taxon>Perkinsidae</taxon>
        <taxon>Perkinsus</taxon>
    </lineage>
</organism>
<feature type="domain" description="DAGKc" evidence="1">
    <location>
        <begin position="127"/>
        <end position="205"/>
    </location>
</feature>
<dbReference type="Pfam" id="PF00781">
    <property type="entry name" value="DAGK_cat"/>
    <property type="match status" value="1"/>
</dbReference>
<dbReference type="OrthoDB" id="3853857at2759"/>
<dbReference type="GO" id="GO:0005737">
    <property type="term" value="C:cytoplasm"/>
    <property type="evidence" value="ECO:0007669"/>
    <property type="project" value="TreeGrafter"/>
</dbReference>
<dbReference type="InterPro" id="IPR016064">
    <property type="entry name" value="NAD/diacylglycerol_kinase_sf"/>
</dbReference>
<dbReference type="GeneID" id="9061918"/>
<dbReference type="GO" id="GO:0046512">
    <property type="term" value="P:sphingosine biosynthetic process"/>
    <property type="evidence" value="ECO:0007669"/>
    <property type="project" value="TreeGrafter"/>
</dbReference>
<reference evidence="2 3" key="1">
    <citation type="submission" date="2008-07" db="EMBL/GenBank/DDBJ databases">
        <authorList>
            <person name="El-Sayed N."/>
            <person name="Caler E."/>
            <person name="Inman J."/>
            <person name="Amedeo P."/>
            <person name="Hass B."/>
            <person name="Wortman J."/>
        </authorList>
    </citation>
    <scope>NUCLEOTIDE SEQUENCE [LARGE SCALE GENOMIC DNA]</scope>
    <source>
        <strain evidence="3">ATCC 50983 / TXsc</strain>
    </source>
</reference>
<evidence type="ECO:0000313" key="2">
    <source>
        <dbReference type="EMBL" id="EER15034.1"/>
    </source>
</evidence>
<name>C5KKC2_PERM5</name>
<dbReference type="SUPFAM" id="SSF111331">
    <property type="entry name" value="NAD kinase/diacylglycerol kinase-like"/>
    <property type="match status" value="1"/>
</dbReference>
<dbReference type="GO" id="GO:0016773">
    <property type="term" value="F:phosphotransferase activity, alcohol group as acceptor"/>
    <property type="evidence" value="ECO:0007669"/>
    <property type="project" value="UniProtKB-ARBA"/>
</dbReference>
<evidence type="ECO:0000313" key="3">
    <source>
        <dbReference type="Proteomes" id="UP000007800"/>
    </source>
</evidence>
<dbReference type="PROSITE" id="PS50146">
    <property type="entry name" value="DAGK"/>
    <property type="match status" value="1"/>
</dbReference>
<dbReference type="GO" id="GO:0016020">
    <property type="term" value="C:membrane"/>
    <property type="evidence" value="ECO:0007669"/>
    <property type="project" value="TreeGrafter"/>
</dbReference>
<dbReference type="EMBL" id="GG673688">
    <property type="protein sequence ID" value="EER15034.1"/>
    <property type="molecule type" value="Genomic_DNA"/>
</dbReference>
<dbReference type="GO" id="GO:0001727">
    <property type="term" value="F:lipid kinase activity"/>
    <property type="evidence" value="ECO:0007669"/>
    <property type="project" value="TreeGrafter"/>
</dbReference>